<proteinExistence type="predicted"/>
<name>A0A212LBN7_9BACT</name>
<dbReference type="AlphaFoldDB" id="A0A212LBN7"/>
<accession>A0A212LBN7</accession>
<reference evidence="2" key="1">
    <citation type="submission" date="2016-08" db="EMBL/GenBank/DDBJ databases">
        <authorList>
            <person name="Seilhamer J.J."/>
        </authorList>
    </citation>
    <scope>NUCLEOTIDE SEQUENCE</scope>
    <source>
        <strain evidence="2">86-1</strain>
    </source>
</reference>
<sequence length="116" mass="13785">MRCSHPKANERSKPAQDRRFSLQARPGAPHEQDPSPMCRRRLPFRRLRNKRRNGRRPFLTVWLAISTDYLKYFSPCAPRDKGFLAFVRGLLYTREDTLKREGTYATQHDRLWPLPC</sequence>
<evidence type="ECO:0000313" key="2">
    <source>
        <dbReference type="EMBL" id="SCM74966.1"/>
    </source>
</evidence>
<gene>
    <name evidence="2" type="ORF">KL86DES1_22264</name>
</gene>
<feature type="region of interest" description="Disordered" evidence="1">
    <location>
        <begin position="1"/>
        <end position="41"/>
    </location>
</feature>
<dbReference type="EMBL" id="FMJC01000002">
    <property type="protein sequence ID" value="SCM74966.1"/>
    <property type="molecule type" value="Genomic_DNA"/>
</dbReference>
<organism evidence="2">
    <name type="scientific">uncultured Desulfovibrio sp</name>
    <dbReference type="NCBI Taxonomy" id="167968"/>
    <lineage>
        <taxon>Bacteria</taxon>
        <taxon>Pseudomonadati</taxon>
        <taxon>Thermodesulfobacteriota</taxon>
        <taxon>Desulfovibrionia</taxon>
        <taxon>Desulfovibrionales</taxon>
        <taxon>Desulfovibrionaceae</taxon>
        <taxon>Desulfovibrio</taxon>
        <taxon>environmental samples</taxon>
    </lineage>
</organism>
<protein>
    <submittedName>
        <fullName evidence="2">Uncharacterized protein</fullName>
    </submittedName>
</protein>
<evidence type="ECO:0000256" key="1">
    <source>
        <dbReference type="SAM" id="MobiDB-lite"/>
    </source>
</evidence>
<feature type="compositionally biased region" description="Basic and acidic residues" evidence="1">
    <location>
        <begin position="7"/>
        <end position="20"/>
    </location>
</feature>